<evidence type="ECO:0000313" key="6">
    <source>
        <dbReference type="Proteomes" id="UP000076722"/>
    </source>
</evidence>
<dbReference type="SUPFAM" id="SSF50978">
    <property type="entry name" value="WD40 repeat-like"/>
    <property type="match status" value="1"/>
</dbReference>
<feature type="region of interest" description="Disordered" evidence="4">
    <location>
        <begin position="359"/>
        <end position="396"/>
    </location>
</feature>
<dbReference type="InterPro" id="IPR015943">
    <property type="entry name" value="WD40/YVTN_repeat-like_dom_sf"/>
</dbReference>
<dbReference type="PANTHER" id="PTHR19848:SF8">
    <property type="entry name" value="F-BOX AND WD REPEAT DOMAIN CONTAINING 7"/>
    <property type="match status" value="1"/>
</dbReference>
<dbReference type="EMBL" id="KV419394">
    <property type="protein sequence ID" value="KZS99178.1"/>
    <property type="molecule type" value="Genomic_DNA"/>
</dbReference>
<feature type="compositionally biased region" description="Acidic residues" evidence="4">
    <location>
        <begin position="380"/>
        <end position="396"/>
    </location>
</feature>
<dbReference type="PROSITE" id="PS50082">
    <property type="entry name" value="WD_REPEATS_2"/>
    <property type="match status" value="2"/>
</dbReference>
<organism evidence="5 6">
    <name type="scientific">Sistotremastrum niveocremeum HHB9708</name>
    <dbReference type="NCBI Taxonomy" id="1314777"/>
    <lineage>
        <taxon>Eukaryota</taxon>
        <taxon>Fungi</taxon>
        <taxon>Dikarya</taxon>
        <taxon>Basidiomycota</taxon>
        <taxon>Agaricomycotina</taxon>
        <taxon>Agaricomycetes</taxon>
        <taxon>Sistotremastrales</taxon>
        <taxon>Sistotremastraceae</taxon>
        <taxon>Sertulicium</taxon>
        <taxon>Sertulicium niveocremeum</taxon>
    </lineage>
</organism>
<protein>
    <submittedName>
        <fullName evidence="5">WD40 repeat-like protein</fullName>
    </submittedName>
</protein>
<dbReference type="Pfam" id="PF00400">
    <property type="entry name" value="WD40"/>
    <property type="match status" value="3"/>
</dbReference>
<dbReference type="Proteomes" id="UP000076722">
    <property type="component" value="Unassembled WGS sequence"/>
</dbReference>
<dbReference type="InterPro" id="IPR036322">
    <property type="entry name" value="WD40_repeat_dom_sf"/>
</dbReference>
<sequence>MQSVDPSNFFRTEADLALSASRKEKAERNKELGSPIDLPGKPLSIEIRGNDLWTAESGAAIRRTNLETGKTLQVYHGHKGPVTSIALLPSSPNFFSGSWDGTIKTWSSEPKALKASTSAHSDFVKCLKAIPSLGILVSGGSDKVIRFWDISNLDSPLVQIGTLSEHTRPVECLAFDPGSTTASSCTLFTADTMGVVKIWTLDVNITEGRCRPTLVNQFMDHRTGINDMWYGLGTLWTGSTDCTVIMRQYPTASNGANQFRAITLPHTVKSILPLSLTPLNEPLVVVGSADTIVSFDISSPEDPEQLRELDVHAHDVVGLGFWVKKVESKTGAVALEPWIISASLDGTVRRWPFKELITPAPAAPLPPKEKSNGKPSSGLTEEEERELNELLSSDEE</sequence>
<dbReference type="OrthoDB" id="6262491at2759"/>
<gene>
    <name evidence="5" type="ORF">SISNIDRAFT_448036</name>
</gene>
<dbReference type="PROSITE" id="PS00678">
    <property type="entry name" value="WD_REPEATS_1"/>
    <property type="match status" value="1"/>
</dbReference>
<evidence type="ECO:0000256" key="4">
    <source>
        <dbReference type="SAM" id="MobiDB-lite"/>
    </source>
</evidence>
<keyword evidence="1 3" id="KW-0853">WD repeat</keyword>
<dbReference type="STRING" id="1314777.A0A165AKU7"/>
<evidence type="ECO:0000313" key="5">
    <source>
        <dbReference type="EMBL" id="KZS99178.1"/>
    </source>
</evidence>
<dbReference type="InterPro" id="IPR020472">
    <property type="entry name" value="WD40_PAC1"/>
</dbReference>
<dbReference type="SMART" id="SM00320">
    <property type="entry name" value="WD40"/>
    <property type="match status" value="5"/>
</dbReference>
<dbReference type="AlphaFoldDB" id="A0A165AKU7"/>
<feature type="repeat" description="WD" evidence="3">
    <location>
        <begin position="75"/>
        <end position="107"/>
    </location>
</feature>
<proteinExistence type="predicted"/>
<reference evidence="5 6" key="1">
    <citation type="journal article" date="2016" name="Mol. Biol. Evol.">
        <title>Comparative Genomics of Early-Diverging Mushroom-Forming Fungi Provides Insights into the Origins of Lignocellulose Decay Capabilities.</title>
        <authorList>
            <person name="Nagy L.G."/>
            <person name="Riley R."/>
            <person name="Tritt A."/>
            <person name="Adam C."/>
            <person name="Daum C."/>
            <person name="Floudas D."/>
            <person name="Sun H."/>
            <person name="Yadav J.S."/>
            <person name="Pangilinan J."/>
            <person name="Larsson K.H."/>
            <person name="Matsuura K."/>
            <person name="Barry K."/>
            <person name="Labutti K."/>
            <person name="Kuo R."/>
            <person name="Ohm R.A."/>
            <person name="Bhattacharya S.S."/>
            <person name="Shirouzu T."/>
            <person name="Yoshinaga Y."/>
            <person name="Martin F.M."/>
            <person name="Grigoriev I.V."/>
            <person name="Hibbett D.S."/>
        </authorList>
    </citation>
    <scope>NUCLEOTIDE SEQUENCE [LARGE SCALE GENOMIC DNA]</scope>
    <source>
        <strain evidence="5 6">HHB9708</strain>
    </source>
</reference>
<dbReference type="Gene3D" id="2.130.10.10">
    <property type="entry name" value="YVTN repeat-like/Quinoprotein amine dehydrogenase"/>
    <property type="match status" value="2"/>
</dbReference>
<dbReference type="PANTHER" id="PTHR19848">
    <property type="entry name" value="WD40 REPEAT PROTEIN"/>
    <property type="match status" value="1"/>
</dbReference>
<name>A0A165AKU7_9AGAM</name>
<evidence type="ECO:0000256" key="2">
    <source>
        <dbReference type="ARBA" id="ARBA00022737"/>
    </source>
</evidence>
<dbReference type="InterPro" id="IPR001680">
    <property type="entry name" value="WD40_rpt"/>
</dbReference>
<dbReference type="PROSITE" id="PS50294">
    <property type="entry name" value="WD_REPEATS_REGION"/>
    <property type="match status" value="2"/>
</dbReference>
<keyword evidence="6" id="KW-1185">Reference proteome</keyword>
<keyword evidence="2" id="KW-0677">Repeat</keyword>
<evidence type="ECO:0000256" key="3">
    <source>
        <dbReference type="PROSITE-ProRule" id="PRU00221"/>
    </source>
</evidence>
<evidence type="ECO:0000256" key="1">
    <source>
        <dbReference type="ARBA" id="ARBA00022574"/>
    </source>
</evidence>
<feature type="repeat" description="WD" evidence="3">
    <location>
        <begin position="117"/>
        <end position="152"/>
    </location>
</feature>
<dbReference type="PRINTS" id="PR00320">
    <property type="entry name" value="GPROTEINBRPT"/>
</dbReference>
<dbReference type="InterPro" id="IPR019775">
    <property type="entry name" value="WD40_repeat_CS"/>
</dbReference>
<accession>A0A165AKU7</accession>